<accession>A0A3B0S4L1</accession>
<evidence type="ECO:0008006" key="3">
    <source>
        <dbReference type="Google" id="ProtNLM"/>
    </source>
</evidence>
<proteinExistence type="predicted"/>
<reference evidence="2" key="1">
    <citation type="submission" date="2018-06" db="EMBL/GenBank/DDBJ databases">
        <authorList>
            <person name="Zhirakovskaya E."/>
        </authorList>
    </citation>
    <scope>NUCLEOTIDE SEQUENCE</scope>
</reference>
<dbReference type="EMBL" id="UOEC01000076">
    <property type="protein sequence ID" value="VAV90315.1"/>
    <property type="molecule type" value="Genomic_DNA"/>
</dbReference>
<feature type="region of interest" description="Disordered" evidence="1">
    <location>
        <begin position="159"/>
        <end position="185"/>
    </location>
</feature>
<organism evidence="2">
    <name type="scientific">hydrothermal vent metagenome</name>
    <dbReference type="NCBI Taxonomy" id="652676"/>
    <lineage>
        <taxon>unclassified sequences</taxon>
        <taxon>metagenomes</taxon>
        <taxon>ecological metagenomes</taxon>
    </lineage>
</organism>
<sequence length="185" mass="20748">MKNQQIEAAENSFSRPVNVDKVKSRGQRENIAASQQECEKLAGQLSINKVEALSFRCLLMPWKKGGVEVTGQVTATIKETCVVTLEPFSTEISQEVKRYFERASRQKSDIPLLDLENIEDEMPDIFDNGIVDIGEVAVETLALCLSPYPRKPGVVFADHLESNPESDDDQAKENPFDVLQQLKKH</sequence>
<protein>
    <recommendedName>
        <fullName evidence="3">COG1399 protein, clustered with ribosomal protein L32p</fullName>
    </recommendedName>
</protein>
<name>A0A3B0S4L1_9ZZZZ</name>
<dbReference type="Pfam" id="PF02620">
    <property type="entry name" value="YceD"/>
    <property type="match status" value="1"/>
</dbReference>
<evidence type="ECO:0000256" key="1">
    <source>
        <dbReference type="SAM" id="MobiDB-lite"/>
    </source>
</evidence>
<evidence type="ECO:0000313" key="2">
    <source>
        <dbReference type="EMBL" id="VAV90315.1"/>
    </source>
</evidence>
<dbReference type="InterPro" id="IPR003772">
    <property type="entry name" value="YceD"/>
</dbReference>
<dbReference type="AlphaFoldDB" id="A0A3B0S4L1"/>
<gene>
    <name evidence="2" type="ORF">MNBD_ALPHA08-1508</name>
</gene>